<dbReference type="EMBL" id="QLMA01000004">
    <property type="protein sequence ID" value="RAJ82243.1"/>
    <property type="molecule type" value="Genomic_DNA"/>
</dbReference>
<protein>
    <submittedName>
        <fullName evidence="1">Uncharacterized protein DUF2490</fullName>
    </submittedName>
</protein>
<evidence type="ECO:0000313" key="2">
    <source>
        <dbReference type="Proteomes" id="UP000249819"/>
    </source>
</evidence>
<accession>A0A327W0R9</accession>
<name>A0A327W0R9_9BACT</name>
<proteinExistence type="predicted"/>
<keyword evidence="2" id="KW-1185">Reference proteome</keyword>
<dbReference type="AlphaFoldDB" id="A0A327W0R9"/>
<dbReference type="InterPro" id="IPR019619">
    <property type="entry name" value="DUF2490"/>
</dbReference>
<dbReference type="Pfam" id="PF10677">
    <property type="entry name" value="DUF2490"/>
    <property type="match status" value="1"/>
</dbReference>
<organism evidence="1 2">
    <name type="scientific">Chitinophaga dinghuensis</name>
    <dbReference type="NCBI Taxonomy" id="1539050"/>
    <lineage>
        <taxon>Bacteria</taxon>
        <taxon>Pseudomonadati</taxon>
        <taxon>Bacteroidota</taxon>
        <taxon>Chitinophagia</taxon>
        <taxon>Chitinophagales</taxon>
        <taxon>Chitinophagaceae</taxon>
        <taxon>Chitinophaga</taxon>
    </lineage>
</organism>
<comment type="caution">
    <text evidence="1">The sequence shown here is derived from an EMBL/GenBank/DDBJ whole genome shotgun (WGS) entry which is preliminary data.</text>
</comment>
<sequence>MRTTLQTRLADKWDAALELQLRRQHPDNANMFSMPLMYSVRPWIYYRMNTHFSLSVSPLAWFRQYPVLLTEKDLSKAPMQEWRSTVAISYQTQLQQHLYFQSRAGVEYRNFSTGQRLLRTRIRTGFQYLLPGDVSLNAYNELMLNPAGAAPGHFFDQNRQSISGIVPLSRGVTVEVGYMHIYRQLPTYDPIMQEHNYFVQLNISMQRKK</sequence>
<gene>
    <name evidence="1" type="ORF">CLV59_104468</name>
</gene>
<dbReference type="Proteomes" id="UP000249819">
    <property type="component" value="Unassembled WGS sequence"/>
</dbReference>
<reference evidence="1 2" key="1">
    <citation type="submission" date="2018-06" db="EMBL/GenBank/DDBJ databases">
        <title>Genomic Encyclopedia of Archaeal and Bacterial Type Strains, Phase II (KMG-II): from individual species to whole genera.</title>
        <authorList>
            <person name="Goeker M."/>
        </authorList>
    </citation>
    <scope>NUCLEOTIDE SEQUENCE [LARGE SCALE GENOMIC DNA]</scope>
    <source>
        <strain evidence="1 2">DSM 29821</strain>
    </source>
</reference>
<evidence type="ECO:0000313" key="1">
    <source>
        <dbReference type="EMBL" id="RAJ82243.1"/>
    </source>
</evidence>